<dbReference type="STRING" id="1291379.TPE_2177"/>
<dbReference type="KEGG" id="tped:TPE_2177"/>
<name>S6A4Q2_9SPIR</name>
<dbReference type="EMBL" id="CP004120">
    <property type="protein sequence ID" value="AGT44651.1"/>
    <property type="molecule type" value="Genomic_DNA"/>
</dbReference>
<accession>S6A4Q2</accession>
<reference evidence="2 3" key="1">
    <citation type="journal article" date="2013" name="PLoS ONE">
        <title>Genome-Wide Relatedness of Treponema pedis, from Gingiva and Necrotic Skin Lesions of Pigs, with the Human Oral Pathogen Treponema denticola.</title>
        <authorList>
            <person name="Svartstrom O."/>
            <person name="Mushtaq M."/>
            <person name="Pringle M."/>
            <person name="Segerman B."/>
        </authorList>
    </citation>
    <scope>NUCLEOTIDE SEQUENCE [LARGE SCALE GENOMIC DNA]</scope>
    <source>
        <strain evidence="2">T A4</strain>
    </source>
</reference>
<evidence type="ECO:0000256" key="1">
    <source>
        <dbReference type="SAM" id="Phobius"/>
    </source>
</evidence>
<keyword evidence="3" id="KW-1185">Reference proteome</keyword>
<gene>
    <name evidence="2" type="ORF">TPE_2177</name>
</gene>
<protein>
    <submittedName>
        <fullName evidence="2">Uncharacterized protein</fullName>
    </submittedName>
</protein>
<dbReference type="PATRIC" id="fig|1291379.3.peg.2149"/>
<dbReference type="Proteomes" id="UP000015620">
    <property type="component" value="Chromosome"/>
</dbReference>
<dbReference type="HOGENOM" id="CLU_2653422_0_0_12"/>
<evidence type="ECO:0000313" key="2">
    <source>
        <dbReference type="EMBL" id="AGT44651.1"/>
    </source>
</evidence>
<feature type="transmembrane region" description="Helical" evidence="1">
    <location>
        <begin position="31"/>
        <end position="51"/>
    </location>
</feature>
<proteinExistence type="predicted"/>
<keyword evidence="1" id="KW-0812">Transmembrane</keyword>
<evidence type="ECO:0000313" key="3">
    <source>
        <dbReference type="Proteomes" id="UP000015620"/>
    </source>
</evidence>
<keyword evidence="1" id="KW-1133">Transmembrane helix</keyword>
<keyword evidence="1" id="KW-0472">Membrane</keyword>
<organism evidence="2 3">
    <name type="scientific">Treponema pedis str. T A4</name>
    <dbReference type="NCBI Taxonomy" id="1291379"/>
    <lineage>
        <taxon>Bacteria</taxon>
        <taxon>Pseudomonadati</taxon>
        <taxon>Spirochaetota</taxon>
        <taxon>Spirochaetia</taxon>
        <taxon>Spirochaetales</taxon>
        <taxon>Treponemataceae</taxon>
        <taxon>Treponema</taxon>
    </lineage>
</organism>
<dbReference type="AlphaFoldDB" id="S6A4Q2"/>
<sequence length="76" mass="8527">MQKYIFIPNVQKFAAAVAFAYSPAESIIRKVYFFAVGSFYAFQAAVGVPFVTVTYPLHNLLNNISSFIHHLIISII</sequence>